<proteinExistence type="predicted"/>
<gene>
    <name evidence="1" type="ORF">NQ318_020451</name>
</gene>
<comment type="caution">
    <text evidence="1">The sequence shown here is derived from an EMBL/GenBank/DDBJ whole genome shotgun (WGS) entry which is preliminary data.</text>
</comment>
<sequence length="26" mass="3207">MSLYYVIFSLKCYYYGSNWTPYFLSP</sequence>
<protein>
    <submittedName>
        <fullName evidence="1">Uncharacterized protein</fullName>
    </submittedName>
</protein>
<reference evidence="1" key="1">
    <citation type="journal article" date="2023" name="Insect Mol. Biol.">
        <title>Genome sequencing provides insights into the evolution of gene families encoding plant cell wall-degrading enzymes in longhorned beetles.</title>
        <authorList>
            <person name="Shin N.R."/>
            <person name="Okamura Y."/>
            <person name="Kirsch R."/>
            <person name="Pauchet Y."/>
        </authorList>
    </citation>
    <scope>NUCLEOTIDE SEQUENCE</scope>
    <source>
        <strain evidence="1">AMC_N1</strain>
    </source>
</reference>
<accession>A0AAV8YLS4</accession>
<keyword evidence="2" id="KW-1185">Reference proteome</keyword>
<dbReference type="Proteomes" id="UP001162162">
    <property type="component" value="Unassembled WGS sequence"/>
</dbReference>
<organism evidence="1 2">
    <name type="scientific">Aromia moschata</name>
    <dbReference type="NCBI Taxonomy" id="1265417"/>
    <lineage>
        <taxon>Eukaryota</taxon>
        <taxon>Metazoa</taxon>
        <taxon>Ecdysozoa</taxon>
        <taxon>Arthropoda</taxon>
        <taxon>Hexapoda</taxon>
        <taxon>Insecta</taxon>
        <taxon>Pterygota</taxon>
        <taxon>Neoptera</taxon>
        <taxon>Endopterygota</taxon>
        <taxon>Coleoptera</taxon>
        <taxon>Polyphaga</taxon>
        <taxon>Cucujiformia</taxon>
        <taxon>Chrysomeloidea</taxon>
        <taxon>Cerambycidae</taxon>
        <taxon>Cerambycinae</taxon>
        <taxon>Callichromatini</taxon>
        <taxon>Aromia</taxon>
    </lineage>
</organism>
<dbReference type="EMBL" id="JAPWTK010000082">
    <property type="protein sequence ID" value="KAJ8951574.1"/>
    <property type="molecule type" value="Genomic_DNA"/>
</dbReference>
<evidence type="ECO:0000313" key="2">
    <source>
        <dbReference type="Proteomes" id="UP001162162"/>
    </source>
</evidence>
<name>A0AAV8YLS4_9CUCU</name>
<dbReference type="AlphaFoldDB" id="A0AAV8YLS4"/>
<evidence type="ECO:0000313" key="1">
    <source>
        <dbReference type="EMBL" id="KAJ8951574.1"/>
    </source>
</evidence>